<keyword evidence="3 5" id="KW-0479">Metal-binding</keyword>
<dbReference type="Gene3D" id="3.40.50.1010">
    <property type="entry name" value="5'-nuclease"/>
    <property type="match status" value="1"/>
</dbReference>
<comment type="cofactor">
    <cofactor evidence="5">
        <name>Mg(2+)</name>
        <dbReference type="ChEBI" id="CHEBI:18420"/>
    </cofactor>
</comment>
<dbReference type="AlphaFoldDB" id="A0A3D8P294"/>
<keyword evidence="4 5" id="KW-0378">Hydrolase</keyword>
<reference evidence="7 8" key="1">
    <citation type="submission" date="2018-08" db="EMBL/GenBank/DDBJ databases">
        <title>Form III RuBisCO-mediated autotrophy in Thermodesulfobium bacteria.</title>
        <authorList>
            <person name="Toshchakov S.V."/>
            <person name="Kublanov I.V."/>
            <person name="Frolov E."/>
            <person name="Bonch-Osmolovskaya E.A."/>
            <person name="Tourova T.P."/>
            <person name="Chernych N.A."/>
            <person name="Lebedinsky A.V."/>
        </authorList>
    </citation>
    <scope>NUCLEOTIDE SEQUENCE [LARGE SCALE GENOMIC DNA]</scope>
    <source>
        <strain evidence="7 8">SR</strain>
    </source>
</reference>
<protein>
    <recommendedName>
        <fullName evidence="5">Ribonuclease VapC</fullName>
        <shortName evidence="5">RNase VapC</shortName>
        <ecNumber evidence="5">3.1.-.-</ecNumber>
    </recommendedName>
    <alternativeName>
        <fullName evidence="5">Toxin VapC</fullName>
    </alternativeName>
</protein>
<keyword evidence="5" id="KW-0460">Magnesium</keyword>
<dbReference type="GO" id="GO:0000287">
    <property type="term" value="F:magnesium ion binding"/>
    <property type="evidence" value="ECO:0007669"/>
    <property type="project" value="UniProtKB-UniRule"/>
</dbReference>
<dbReference type="HAMAP" id="MF_00265">
    <property type="entry name" value="VapC_Nob1"/>
    <property type="match status" value="1"/>
</dbReference>
<dbReference type="SUPFAM" id="SSF88723">
    <property type="entry name" value="PIN domain-like"/>
    <property type="match status" value="1"/>
</dbReference>
<dbReference type="GO" id="GO:0016787">
    <property type="term" value="F:hydrolase activity"/>
    <property type="evidence" value="ECO:0007669"/>
    <property type="project" value="UniProtKB-KW"/>
</dbReference>
<evidence type="ECO:0000313" key="7">
    <source>
        <dbReference type="EMBL" id="RDV80912.1"/>
    </source>
</evidence>
<keyword evidence="8" id="KW-1185">Reference proteome</keyword>
<accession>A0A3D8P294</accession>
<feature type="domain" description="PIN" evidence="6">
    <location>
        <begin position="44"/>
        <end position="164"/>
    </location>
</feature>
<keyword evidence="5" id="KW-0800">Toxin</keyword>
<dbReference type="Proteomes" id="UP000256329">
    <property type="component" value="Unassembled WGS sequence"/>
</dbReference>
<sequence length="179" mass="19571">MLRKGGACLVRRGPCLKLNSGRFYEPGAELLGKLKDAASRAGIIALDTCCLIYYLEGSPLAHELRNEIFQPLEQGEFRAVVSTLALAELLVRPKSLGKENVCAEYLALLCSYPNLEIVPLTVEIALRCAKIRATNPTIRTPDAIHLATAAEKGARIFVTNDSRLPTEVEGVRILLVQKN</sequence>
<feature type="binding site" evidence="5">
    <location>
        <position position="47"/>
    </location>
    <ligand>
        <name>Mg(2+)</name>
        <dbReference type="ChEBI" id="CHEBI:18420"/>
    </ligand>
</feature>
<gene>
    <name evidence="5" type="primary">vapC</name>
    <name evidence="7" type="ORF">DXX99_10215</name>
</gene>
<evidence type="ECO:0000256" key="5">
    <source>
        <dbReference type="HAMAP-Rule" id="MF_00265"/>
    </source>
</evidence>
<evidence type="ECO:0000256" key="2">
    <source>
        <dbReference type="ARBA" id="ARBA00022722"/>
    </source>
</evidence>
<evidence type="ECO:0000256" key="3">
    <source>
        <dbReference type="ARBA" id="ARBA00022723"/>
    </source>
</evidence>
<dbReference type="InterPro" id="IPR002716">
    <property type="entry name" value="PIN_dom"/>
</dbReference>
<dbReference type="GO" id="GO:0004540">
    <property type="term" value="F:RNA nuclease activity"/>
    <property type="evidence" value="ECO:0007669"/>
    <property type="project" value="InterPro"/>
</dbReference>
<evidence type="ECO:0000259" key="6">
    <source>
        <dbReference type="Pfam" id="PF01850"/>
    </source>
</evidence>
<evidence type="ECO:0000256" key="4">
    <source>
        <dbReference type="ARBA" id="ARBA00022801"/>
    </source>
</evidence>
<comment type="caution">
    <text evidence="7">The sequence shown here is derived from an EMBL/GenBank/DDBJ whole genome shotgun (WGS) entry which is preliminary data.</text>
</comment>
<dbReference type="Pfam" id="PF01850">
    <property type="entry name" value="PIN"/>
    <property type="match status" value="1"/>
</dbReference>
<comment type="similarity">
    <text evidence="5">Belongs to the PINc/VapC protein family.</text>
</comment>
<keyword evidence="2 5" id="KW-0540">Nuclease</keyword>
<feature type="binding site" evidence="5">
    <location>
        <position position="142"/>
    </location>
    <ligand>
        <name>Mg(2+)</name>
        <dbReference type="ChEBI" id="CHEBI:18420"/>
    </ligand>
</feature>
<dbReference type="EMBL" id="QSLN01000027">
    <property type="protein sequence ID" value="RDV80912.1"/>
    <property type="molecule type" value="Genomic_DNA"/>
</dbReference>
<organism evidence="7 8">
    <name type="scientific">Ammonifex thiophilus</name>
    <dbReference type="NCBI Taxonomy" id="444093"/>
    <lineage>
        <taxon>Bacteria</taxon>
        <taxon>Bacillati</taxon>
        <taxon>Bacillota</taxon>
        <taxon>Clostridia</taxon>
        <taxon>Thermoanaerobacterales</taxon>
        <taxon>Thermoanaerobacteraceae</taxon>
        <taxon>Ammonifex</taxon>
    </lineage>
</organism>
<dbReference type="GO" id="GO:0090729">
    <property type="term" value="F:toxin activity"/>
    <property type="evidence" value="ECO:0007669"/>
    <property type="project" value="UniProtKB-KW"/>
</dbReference>
<proteinExistence type="inferred from homology"/>
<dbReference type="EC" id="3.1.-.-" evidence="5"/>
<comment type="function">
    <text evidence="5">Toxic component of a toxin-antitoxin (TA) system. An RNase.</text>
</comment>
<dbReference type="OrthoDB" id="597982at2"/>
<evidence type="ECO:0000256" key="1">
    <source>
        <dbReference type="ARBA" id="ARBA00022649"/>
    </source>
</evidence>
<dbReference type="InterPro" id="IPR022907">
    <property type="entry name" value="VapC_family"/>
</dbReference>
<name>A0A3D8P294_9THEO</name>
<keyword evidence="1 5" id="KW-1277">Toxin-antitoxin system</keyword>
<dbReference type="CDD" id="cd09854">
    <property type="entry name" value="PIN_VapC-like"/>
    <property type="match status" value="1"/>
</dbReference>
<dbReference type="InterPro" id="IPR029060">
    <property type="entry name" value="PIN-like_dom_sf"/>
</dbReference>
<evidence type="ECO:0000313" key="8">
    <source>
        <dbReference type="Proteomes" id="UP000256329"/>
    </source>
</evidence>